<proteinExistence type="predicted"/>
<dbReference type="EMBL" id="QKWP01000039">
    <property type="protein sequence ID" value="RIB29387.1"/>
    <property type="molecule type" value="Genomic_DNA"/>
</dbReference>
<keyword evidence="1" id="KW-0175">Coiled coil</keyword>
<evidence type="ECO:0000313" key="3">
    <source>
        <dbReference type="Proteomes" id="UP000266673"/>
    </source>
</evidence>
<reference evidence="2 3" key="1">
    <citation type="submission" date="2018-06" db="EMBL/GenBank/DDBJ databases">
        <title>Comparative genomics reveals the genomic features of Rhizophagus irregularis, R. cerebriforme, R. diaphanum and Gigaspora rosea, and their symbiotic lifestyle signature.</title>
        <authorList>
            <person name="Morin E."/>
            <person name="San Clemente H."/>
            <person name="Chen E.C.H."/>
            <person name="De La Providencia I."/>
            <person name="Hainaut M."/>
            <person name="Kuo A."/>
            <person name="Kohler A."/>
            <person name="Murat C."/>
            <person name="Tang N."/>
            <person name="Roy S."/>
            <person name="Loubradou J."/>
            <person name="Henrissat B."/>
            <person name="Grigoriev I.V."/>
            <person name="Corradi N."/>
            <person name="Roux C."/>
            <person name="Martin F.M."/>
        </authorList>
    </citation>
    <scope>NUCLEOTIDE SEQUENCE [LARGE SCALE GENOMIC DNA]</scope>
    <source>
        <strain evidence="2 3">DAOM 194757</strain>
    </source>
</reference>
<dbReference type="AlphaFoldDB" id="A0A397W734"/>
<dbReference type="Proteomes" id="UP000266673">
    <property type="component" value="Unassembled WGS sequence"/>
</dbReference>
<evidence type="ECO:0000313" key="2">
    <source>
        <dbReference type="EMBL" id="RIB29387.1"/>
    </source>
</evidence>
<accession>A0A397W734</accession>
<feature type="coiled-coil region" evidence="1">
    <location>
        <begin position="15"/>
        <end position="56"/>
    </location>
</feature>
<protein>
    <submittedName>
        <fullName evidence="2">Uncharacterized protein</fullName>
    </submittedName>
</protein>
<gene>
    <name evidence="2" type="ORF">C2G38_2027742</name>
</gene>
<sequence length="213" mass="25567">MPRESLLKKAKRHLSSNKIVEVKNLQDEIKKLRNENEDLRKENKDLHEEMDNLIRNFGLIHLDENMEELYLFALISRREFEETCLLNTVLFYFRKDTEKFMKEFNQIPIDSVNNWLKEKVDIVNEYQKKILKFLGDSRLLLEISRLCDENQRLNQDLEIVRRFGENTIANQNVQIRNLQNQVEIYSAELSERACGYFWLFGVSCVCRLQQNFV</sequence>
<evidence type="ECO:0000256" key="1">
    <source>
        <dbReference type="SAM" id="Coils"/>
    </source>
</evidence>
<keyword evidence="3" id="KW-1185">Reference proteome</keyword>
<organism evidence="2 3">
    <name type="scientific">Gigaspora rosea</name>
    <dbReference type="NCBI Taxonomy" id="44941"/>
    <lineage>
        <taxon>Eukaryota</taxon>
        <taxon>Fungi</taxon>
        <taxon>Fungi incertae sedis</taxon>
        <taxon>Mucoromycota</taxon>
        <taxon>Glomeromycotina</taxon>
        <taxon>Glomeromycetes</taxon>
        <taxon>Diversisporales</taxon>
        <taxon>Gigasporaceae</taxon>
        <taxon>Gigaspora</taxon>
    </lineage>
</organism>
<comment type="caution">
    <text evidence="2">The sequence shown here is derived from an EMBL/GenBank/DDBJ whole genome shotgun (WGS) entry which is preliminary data.</text>
</comment>
<name>A0A397W734_9GLOM</name>